<sequence>DSAERCGGSQPASRRRVHEAASCQPLVFTFGNKVCEQNGAVRTAGTVQHRPTSIEWDGCDPHKLYTLVLTDPDAPSRKDPKFREWHHFLVTNMKGNDVESGTVLSDYVGSGPPKGTGLHRYVWLVYEQPKQLACNEPILSNRSGDKRGKFKVAAFRSKYELGVPVAGTCYQAEWDDYVPKLYEQLSGK</sequence>
<dbReference type="Ensembl" id="ENSMGAT00000010277.2">
    <property type="protein sequence ID" value="ENSMGAP00000009455.2"/>
    <property type="gene ID" value="ENSMGAG00000009176.2"/>
</dbReference>
<reference evidence="15" key="2">
    <citation type="submission" date="2025-08" db="UniProtKB">
        <authorList>
            <consortium name="Ensembl"/>
        </authorList>
    </citation>
    <scope>IDENTIFICATION</scope>
</reference>
<evidence type="ECO:0000313" key="16">
    <source>
        <dbReference type="Proteomes" id="UP000001645"/>
    </source>
</evidence>
<dbReference type="GO" id="GO:0004867">
    <property type="term" value="F:serine-type endopeptidase inhibitor activity"/>
    <property type="evidence" value="ECO:0007669"/>
    <property type="project" value="UniProtKB-KW"/>
</dbReference>
<dbReference type="CDD" id="cd00866">
    <property type="entry name" value="PEBP_euk"/>
    <property type="match status" value="1"/>
</dbReference>
<keyword evidence="6" id="KW-0547">Nucleotide-binding</keyword>
<dbReference type="GO" id="GO:0043409">
    <property type="term" value="P:negative regulation of MAPK cascade"/>
    <property type="evidence" value="ECO:0007669"/>
    <property type="project" value="TreeGrafter"/>
</dbReference>
<evidence type="ECO:0000256" key="12">
    <source>
        <dbReference type="ARBA" id="ARBA00040856"/>
    </source>
</evidence>
<evidence type="ECO:0000256" key="8">
    <source>
        <dbReference type="ARBA" id="ARBA00022900"/>
    </source>
</evidence>
<evidence type="ECO:0000256" key="13">
    <source>
        <dbReference type="ARBA" id="ARBA00043158"/>
    </source>
</evidence>
<dbReference type="AlphaFoldDB" id="G1NAC5"/>
<dbReference type="GeneTree" id="ENSGT00940000157251"/>
<comment type="subunit">
    <text evidence="14">Has a tendency to form dimers by disulfide cross-linking. Interacts with RAF1 and this interaction is enhanced if RAF1 is phosphorylated on residues 'Ser-338', 'Ser-339', 'Tyr-340' and 'Tyr-341'. Interacts with ALOX15; in response to IL13/interleukin-13, prevents the interaction of PEBP1 with RAF1 to activate the ERK signaling cascade.</text>
</comment>
<evidence type="ECO:0000256" key="7">
    <source>
        <dbReference type="ARBA" id="ARBA00022840"/>
    </source>
</evidence>
<keyword evidence="3" id="KW-0963">Cytoplasm</keyword>
<evidence type="ECO:0000256" key="11">
    <source>
        <dbReference type="ARBA" id="ARBA00037110"/>
    </source>
</evidence>
<keyword evidence="8" id="KW-0722">Serine protease inhibitor</keyword>
<keyword evidence="4" id="KW-0597">Phosphoprotein</keyword>
<dbReference type="Pfam" id="PF01161">
    <property type="entry name" value="PBP"/>
    <property type="match status" value="1"/>
</dbReference>
<evidence type="ECO:0000256" key="2">
    <source>
        <dbReference type="ARBA" id="ARBA00007091"/>
    </source>
</evidence>
<dbReference type="GO" id="GO:0008289">
    <property type="term" value="F:lipid binding"/>
    <property type="evidence" value="ECO:0007669"/>
    <property type="project" value="UniProtKB-KW"/>
</dbReference>
<dbReference type="PROSITE" id="PS01220">
    <property type="entry name" value="PBP"/>
    <property type="match status" value="1"/>
</dbReference>
<organism evidence="15 16">
    <name type="scientific">Meleagris gallopavo</name>
    <name type="common">Wild turkey</name>
    <dbReference type="NCBI Taxonomy" id="9103"/>
    <lineage>
        <taxon>Eukaryota</taxon>
        <taxon>Metazoa</taxon>
        <taxon>Chordata</taxon>
        <taxon>Craniata</taxon>
        <taxon>Vertebrata</taxon>
        <taxon>Euteleostomi</taxon>
        <taxon>Archelosauria</taxon>
        <taxon>Archosauria</taxon>
        <taxon>Dinosauria</taxon>
        <taxon>Saurischia</taxon>
        <taxon>Theropoda</taxon>
        <taxon>Coelurosauria</taxon>
        <taxon>Aves</taxon>
        <taxon>Neognathae</taxon>
        <taxon>Galloanserae</taxon>
        <taxon>Galliformes</taxon>
        <taxon>Phasianidae</taxon>
        <taxon>Meleagridinae</taxon>
        <taxon>Meleagris</taxon>
    </lineage>
</organism>
<evidence type="ECO:0000256" key="10">
    <source>
        <dbReference type="ARBA" id="ARBA00023157"/>
    </source>
</evidence>
<dbReference type="Gene3D" id="3.90.280.10">
    <property type="entry name" value="PEBP-like"/>
    <property type="match status" value="1"/>
</dbReference>
<protein>
    <recommendedName>
        <fullName evidence="12">Phosphatidylethanolamine-binding protein 1</fullName>
    </recommendedName>
    <alternativeName>
        <fullName evidence="13">HCNPpp</fullName>
    </alternativeName>
</protein>
<evidence type="ECO:0000256" key="4">
    <source>
        <dbReference type="ARBA" id="ARBA00022553"/>
    </source>
</evidence>
<evidence type="ECO:0000313" key="15">
    <source>
        <dbReference type="Ensembl" id="ENSMGAP00000009455.2"/>
    </source>
</evidence>
<dbReference type="SUPFAM" id="SSF49777">
    <property type="entry name" value="PEBP-like"/>
    <property type="match status" value="1"/>
</dbReference>
<comment type="subcellular location">
    <subcellularLocation>
        <location evidence="1">Cytoplasm</location>
    </subcellularLocation>
</comment>
<evidence type="ECO:0000256" key="14">
    <source>
        <dbReference type="ARBA" id="ARBA00046934"/>
    </source>
</evidence>
<keyword evidence="16" id="KW-1185">Reference proteome</keyword>
<dbReference type="InParanoid" id="G1NAC5"/>
<gene>
    <name evidence="15" type="primary">PEBP1</name>
</gene>
<dbReference type="PANTHER" id="PTHR11362:SF151">
    <property type="entry name" value="PHOSPHATIDYLETHANOLAMINE-BINDING PROTEIN 1"/>
    <property type="match status" value="1"/>
</dbReference>
<keyword evidence="7" id="KW-0067">ATP-binding</keyword>
<evidence type="ECO:0000256" key="3">
    <source>
        <dbReference type="ARBA" id="ARBA00022490"/>
    </source>
</evidence>
<accession>G1NAC5</accession>
<dbReference type="InterPro" id="IPR001858">
    <property type="entry name" value="Phosphatidylethanolamine-bd_CS"/>
</dbReference>
<dbReference type="GO" id="GO:0005737">
    <property type="term" value="C:cytoplasm"/>
    <property type="evidence" value="ECO:0007669"/>
    <property type="project" value="UniProtKB-SubCell"/>
</dbReference>
<dbReference type="PANTHER" id="PTHR11362">
    <property type="entry name" value="PHOSPHATIDYLETHANOLAMINE-BINDING PROTEIN"/>
    <property type="match status" value="1"/>
</dbReference>
<dbReference type="HOGENOM" id="CLU_043994_5_2_1"/>
<dbReference type="InterPro" id="IPR036610">
    <property type="entry name" value="PEBP-like_sf"/>
</dbReference>
<evidence type="ECO:0000256" key="5">
    <source>
        <dbReference type="ARBA" id="ARBA00022690"/>
    </source>
</evidence>
<evidence type="ECO:0000256" key="1">
    <source>
        <dbReference type="ARBA" id="ARBA00004496"/>
    </source>
</evidence>
<keyword evidence="9" id="KW-0446">Lipid-binding</keyword>
<dbReference type="Proteomes" id="UP000001645">
    <property type="component" value="Chromosome 17"/>
</dbReference>
<reference evidence="15" key="3">
    <citation type="submission" date="2025-09" db="UniProtKB">
        <authorList>
            <consortium name="Ensembl"/>
        </authorList>
    </citation>
    <scope>IDENTIFICATION</scope>
</reference>
<comment type="function">
    <text evidence="11">HCNP may be involved in the function of the presynaptic cholinergic neurons of the central nervous system. HCNP increases the production of choline acetyltransferase but not acetylcholinesterase. Seems to be mediated by a specific receptor.</text>
</comment>
<proteinExistence type="inferred from homology"/>
<evidence type="ECO:0000256" key="9">
    <source>
        <dbReference type="ARBA" id="ARBA00023121"/>
    </source>
</evidence>
<keyword evidence="5" id="KW-0646">Protease inhibitor</keyword>
<dbReference type="InterPro" id="IPR035810">
    <property type="entry name" value="PEBP_euk"/>
</dbReference>
<evidence type="ECO:0000256" key="6">
    <source>
        <dbReference type="ARBA" id="ARBA00022741"/>
    </source>
</evidence>
<dbReference type="InterPro" id="IPR008914">
    <property type="entry name" value="PEBP"/>
</dbReference>
<dbReference type="GO" id="GO:0005524">
    <property type="term" value="F:ATP binding"/>
    <property type="evidence" value="ECO:0007669"/>
    <property type="project" value="UniProtKB-KW"/>
</dbReference>
<name>G1NAC5_MELGA</name>
<keyword evidence="10" id="KW-1015">Disulfide bond</keyword>
<dbReference type="Bgee" id="ENSMGAG00000009176">
    <property type="expression patterns" value="Expressed in brain and 17 other cell types or tissues"/>
</dbReference>
<comment type="similarity">
    <text evidence="2">Belongs to the phosphatidylethanolamine-binding protein family.</text>
</comment>
<reference evidence="15 16" key="1">
    <citation type="journal article" date="2010" name="PLoS Biol.">
        <title>Multi-platform next-generation sequencing of the domestic turkey (Meleagris gallopavo): genome assembly and analysis.</title>
        <authorList>
            <person name="Dalloul R.A."/>
            <person name="Long J.A."/>
            <person name="Zimin A.V."/>
            <person name="Aslam L."/>
            <person name="Beal K."/>
            <person name="Blomberg L.A."/>
            <person name="Bouffard P."/>
            <person name="Burt D.W."/>
            <person name="Crasta O."/>
            <person name="Crooijmans R.P."/>
            <person name="Cooper K."/>
            <person name="Coulombe R.A."/>
            <person name="De S."/>
            <person name="Delany M.E."/>
            <person name="Dodgson J.B."/>
            <person name="Dong J.J."/>
            <person name="Evans C."/>
            <person name="Frederickson K.M."/>
            <person name="Flicek P."/>
            <person name="Florea L."/>
            <person name="Folkerts O."/>
            <person name="Groenen M.A."/>
            <person name="Harkins T.T."/>
            <person name="Herrero J."/>
            <person name="Hoffmann S."/>
            <person name="Megens H.J."/>
            <person name="Jiang A."/>
            <person name="de Jong P."/>
            <person name="Kaiser P."/>
            <person name="Kim H."/>
            <person name="Kim K.W."/>
            <person name="Kim S."/>
            <person name="Langenberger D."/>
            <person name="Lee M.K."/>
            <person name="Lee T."/>
            <person name="Mane S."/>
            <person name="Marcais G."/>
            <person name="Marz M."/>
            <person name="McElroy A.P."/>
            <person name="Modise T."/>
            <person name="Nefedov M."/>
            <person name="Notredame C."/>
            <person name="Paton I.R."/>
            <person name="Payne W.S."/>
            <person name="Pertea G."/>
            <person name="Prickett D."/>
            <person name="Puiu D."/>
            <person name="Qioa D."/>
            <person name="Raineri E."/>
            <person name="Ruffier M."/>
            <person name="Salzberg S.L."/>
            <person name="Schatz M.C."/>
            <person name="Scheuring C."/>
            <person name="Schmidt C.J."/>
            <person name="Schroeder S."/>
            <person name="Searle S.M."/>
            <person name="Smith E.J."/>
            <person name="Smith J."/>
            <person name="Sonstegard T.S."/>
            <person name="Stadler P.F."/>
            <person name="Tafer H."/>
            <person name="Tu Z.J."/>
            <person name="Van Tassell C.P."/>
            <person name="Vilella A.J."/>
            <person name="Williams K.P."/>
            <person name="Yorke J.A."/>
            <person name="Zhang L."/>
            <person name="Zhang H.B."/>
            <person name="Zhang X."/>
            <person name="Zhang Y."/>
            <person name="Reed K.M."/>
        </authorList>
    </citation>
    <scope>NUCLEOTIDE SEQUENCE [LARGE SCALE GENOMIC DNA]</scope>
</reference>